<dbReference type="NCBIfam" id="TIGR00357">
    <property type="entry name" value="peptide-methionine (R)-S-oxide reductase MsrB"/>
    <property type="match status" value="1"/>
</dbReference>
<dbReference type="InterPro" id="IPR002569">
    <property type="entry name" value="Met_Sox_Rdtase_MsrA_dom"/>
</dbReference>
<comment type="catalytic activity">
    <reaction evidence="6">
        <text>L-methionyl-[protein] + [thioredoxin]-disulfide + H2O = L-methionyl-(R)-S-oxide-[protein] + [thioredoxin]-dithiol</text>
        <dbReference type="Rhea" id="RHEA:24164"/>
        <dbReference type="Rhea" id="RHEA-COMP:10698"/>
        <dbReference type="Rhea" id="RHEA-COMP:10700"/>
        <dbReference type="Rhea" id="RHEA-COMP:12313"/>
        <dbReference type="Rhea" id="RHEA-COMP:12314"/>
        <dbReference type="ChEBI" id="CHEBI:15377"/>
        <dbReference type="ChEBI" id="CHEBI:16044"/>
        <dbReference type="ChEBI" id="CHEBI:29950"/>
        <dbReference type="ChEBI" id="CHEBI:45764"/>
        <dbReference type="ChEBI" id="CHEBI:50058"/>
        <dbReference type="EC" id="1.8.4.12"/>
    </reaction>
</comment>
<comment type="function">
    <text evidence="8">Has an important function as a repair enzyme for proteins that have been inactivated by oxidation. Catalyzes the reversible oxidation-reduction of methionine sulfoxide in proteins to methionine.</text>
</comment>
<dbReference type="Pfam" id="PF01641">
    <property type="entry name" value="SelR"/>
    <property type="match status" value="1"/>
</dbReference>
<dbReference type="HAMAP" id="MF_01401">
    <property type="entry name" value="MsrA"/>
    <property type="match status" value="1"/>
</dbReference>
<keyword evidence="3 8" id="KW-0560">Oxidoreductase</keyword>
<evidence type="ECO:0000256" key="8">
    <source>
        <dbReference type="HAMAP-Rule" id="MF_01401"/>
    </source>
</evidence>
<sequence length="355" mass="39125">MTETADTTQDSAEAVAYFAGGCFWGLEEYFRRISGVTAVRAGYAQSKTDSPSYEEVCSGRPDAVETVEVSYDPSIVSLTTLTRLFYDIIDPFSVDRQGNDHGRQYRTGLYSNPVNPSYASDMAVFHAVDAQVGARHGHKTAVEISPLKNFYPAEAYYQGYLEKNPGGYCHIDPMKIAQVSKRQKYIDRIYELDDLQYAVTQEAATEQPFANAYDETFEPGIYVDIVSGEPLFTSDAKYDSGCGWPAFGRPISPGSLAERADYTIPGRERTEVLAVSSGIHLGHVFNDGPQEFSGVRYCINSASLRFIPLSHMEEEGYGEYSALVSGQEGSRQGNNGPVEKEEAVENRESGQDGQV</sequence>
<evidence type="ECO:0000256" key="5">
    <source>
        <dbReference type="ARBA" id="ARBA00047806"/>
    </source>
</evidence>
<dbReference type="Proteomes" id="UP000006415">
    <property type="component" value="Unassembled WGS sequence"/>
</dbReference>
<dbReference type="OrthoDB" id="9785497at2"/>
<evidence type="ECO:0000256" key="9">
    <source>
        <dbReference type="SAM" id="MobiDB-lite"/>
    </source>
</evidence>
<proteinExistence type="inferred from homology"/>
<dbReference type="eggNOG" id="COG0225">
    <property type="taxonomic scope" value="Bacteria"/>
</dbReference>
<dbReference type="InterPro" id="IPR036509">
    <property type="entry name" value="Met_Sox_Rdtase_MsrA_sf"/>
</dbReference>
<dbReference type="Gene3D" id="2.170.150.20">
    <property type="entry name" value="Peptide methionine sulfoxide reductase"/>
    <property type="match status" value="1"/>
</dbReference>
<comment type="catalytic activity">
    <reaction evidence="5 8">
        <text>L-methionyl-[protein] + [thioredoxin]-disulfide + H2O = L-methionyl-(S)-S-oxide-[protein] + [thioredoxin]-dithiol</text>
        <dbReference type="Rhea" id="RHEA:14217"/>
        <dbReference type="Rhea" id="RHEA-COMP:10698"/>
        <dbReference type="Rhea" id="RHEA-COMP:10700"/>
        <dbReference type="Rhea" id="RHEA-COMP:12313"/>
        <dbReference type="Rhea" id="RHEA-COMP:12315"/>
        <dbReference type="ChEBI" id="CHEBI:15377"/>
        <dbReference type="ChEBI" id="CHEBI:16044"/>
        <dbReference type="ChEBI" id="CHEBI:29950"/>
        <dbReference type="ChEBI" id="CHEBI:44120"/>
        <dbReference type="ChEBI" id="CHEBI:50058"/>
        <dbReference type="EC" id="1.8.4.11"/>
    </reaction>
</comment>
<evidence type="ECO:0000256" key="1">
    <source>
        <dbReference type="ARBA" id="ARBA00008076"/>
    </source>
</evidence>
<evidence type="ECO:0000256" key="6">
    <source>
        <dbReference type="ARBA" id="ARBA00048488"/>
    </source>
</evidence>
<comment type="similarity">
    <text evidence="2">In the N-terminal section; belongs to the MsrA Met sulfoxide reductase family.</text>
</comment>
<dbReference type="GO" id="GO:0033744">
    <property type="term" value="F:L-methionine:thioredoxin-disulfide S-oxidoreductase activity"/>
    <property type="evidence" value="ECO:0007669"/>
    <property type="project" value="RHEA"/>
</dbReference>
<dbReference type="GO" id="GO:0008113">
    <property type="term" value="F:peptide-methionine (S)-S-oxide reductase activity"/>
    <property type="evidence" value="ECO:0007669"/>
    <property type="project" value="UniProtKB-UniRule"/>
</dbReference>
<keyword evidence="4" id="KW-0511">Multifunctional enzyme</keyword>
<comment type="similarity">
    <text evidence="1">In the C-terminal section; belongs to the MsrB Met sulfoxide reductase family.</text>
</comment>
<evidence type="ECO:0000256" key="4">
    <source>
        <dbReference type="ARBA" id="ARBA00023268"/>
    </source>
</evidence>
<gene>
    <name evidence="8" type="primary">msrA</name>
    <name evidence="11" type="ORF">HMPREF9156_01041</name>
</gene>
<evidence type="ECO:0000259" key="10">
    <source>
        <dbReference type="PROSITE" id="PS51790"/>
    </source>
</evidence>
<dbReference type="AlphaFoldDB" id="J0WZK9"/>
<comment type="caution">
    <text evidence="11">The sequence shown here is derived from an EMBL/GenBank/DDBJ whole genome shotgun (WGS) entry which is preliminary data.</text>
</comment>
<reference evidence="11 12" key="1">
    <citation type="submission" date="2012-01" db="EMBL/GenBank/DDBJ databases">
        <title>The Genome Sequence of Scardovia wiggsiae F0424.</title>
        <authorList>
            <consortium name="The Broad Institute Genome Sequencing Platform"/>
            <person name="Earl A."/>
            <person name="Ward D."/>
            <person name="Feldgarden M."/>
            <person name="Gevers D."/>
            <person name="Izard J."/>
            <person name="Ganesan A."/>
            <person name="Baranova O.V."/>
            <person name="Blanton J.M."/>
            <person name="Tanner A.C."/>
            <person name="Mathney J."/>
            <person name="Dewhirst F.E."/>
            <person name="Young S.K."/>
            <person name="Zeng Q."/>
            <person name="Gargeya S."/>
            <person name="Fitzgerald M."/>
            <person name="Haas B."/>
            <person name="Abouelleil A."/>
            <person name="Alvarado L."/>
            <person name="Arachchi H.M."/>
            <person name="Berlin A."/>
            <person name="Chapman S.B."/>
            <person name="Gearin G."/>
            <person name="Goldberg J."/>
            <person name="Griggs A."/>
            <person name="Gujja S."/>
            <person name="Hansen M."/>
            <person name="Heiman D."/>
            <person name="Howarth C."/>
            <person name="Larimer J."/>
            <person name="Lui A."/>
            <person name="MacDonald P.J.P."/>
            <person name="McCowen C."/>
            <person name="Montmayeur A."/>
            <person name="Murphy C."/>
            <person name="Neiman D."/>
            <person name="Pearson M."/>
            <person name="Priest M."/>
            <person name="Roberts A."/>
            <person name="Saif S."/>
            <person name="Shea T."/>
            <person name="Sisk P."/>
            <person name="Stolte C."/>
            <person name="Sykes S."/>
            <person name="Wortman J."/>
            <person name="Nusbaum C."/>
            <person name="Birren B."/>
        </authorList>
    </citation>
    <scope>NUCLEOTIDE SEQUENCE [LARGE SCALE GENOMIC DNA]</scope>
    <source>
        <strain evidence="11 12">F0424</strain>
    </source>
</reference>
<evidence type="ECO:0000256" key="7">
    <source>
        <dbReference type="ARBA" id="ARBA00048782"/>
    </source>
</evidence>
<keyword evidence="12" id="KW-1185">Reference proteome</keyword>
<dbReference type="InterPro" id="IPR011057">
    <property type="entry name" value="Mss4-like_sf"/>
</dbReference>
<dbReference type="PANTHER" id="PTHR10173">
    <property type="entry name" value="METHIONINE SULFOXIDE REDUCTASE"/>
    <property type="match status" value="1"/>
</dbReference>
<organism evidence="11 12">
    <name type="scientific">Scardovia wiggsiae F0424</name>
    <dbReference type="NCBI Taxonomy" id="857290"/>
    <lineage>
        <taxon>Bacteria</taxon>
        <taxon>Bacillati</taxon>
        <taxon>Actinomycetota</taxon>
        <taxon>Actinomycetes</taxon>
        <taxon>Bifidobacteriales</taxon>
        <taxon>Bifidobacteriaceae</taxon>
        <taxon>Scardovia</taxon>
    </lineage>
</organism>
<name>J0WZK9_9BIFI</name>
<dbReference type="NCBIfam" id="TIGR00401">
    <property type="entry name" value="msrA"/>
    <property type="match status" value="1"/>
</dbReference>
<feature type="domain" description="MsrB" evidence="10">
    <location>
        <begin position="185"/>
        <end position="309"/>
    </location>
</feature>
<comment type="catalytic activity">
    <reaction evidence="7 8">
        <text>[thioredoxin]-disulfide + L-methionine + H2O = L-methionine (S)-S-oxide + [thioredoxin]-dithiol</text>
        <dbReference type="Rhea" id="RHEA:19993"/>
        <dbReference type="Rhea" id="RHEA-COMP:10698"/>
        <dbReference type="Rhea" id="RHEA-COMP:10700"/>
        <dbReference type="ChEBI" id="CHEBI:15377"/>
        <dbReference type="ChEBI" id="CHEBI:29950"/>
        <dbReference type="ChEBI" id="CHEBI:50058"/>
        <dbReference type="ChEBI" id="CHEBI:57844"/>
        <dbReference type="ChEBI" id="CHEBI:58772"/>
        <dbReference type="EC" id="1.8.4.11"/>
    </reaction>
</comment>
<feature type="compositionally biased region" description="Basic and acidic residues" evidence="9">
    <location>
        <begin position="338"/>
        <end position="355"/>
    </location>
</feature>
<dbReference type="SUPFAM" id="SSF51316">
    <property type="entry name" value="Mss4-like"/>
    <property type="match status" value="1"/>
</dbReference>
<feature type="active site" evidence="8">
    <location>
        <position position="22"/>
    </location>
</feature>
<evidence type="ECO:0000313" key="12">
    <source>
        <dbReference type="Proteomes" id="UP000006415"/>
    </source>
</evidence>
<dbReference type="GO" id="GO:0033743">
    <property type="term" value="F:peptide-methionine (R)-S-oxide reductase activity"/>
    <property type="evidence" value="ECO:0007669"/>
    <property type="project" value="UniProtKB-EC"/>
</dbReference>
<dbReference type="Gene3D" id="3.30.1060.10">
    <property type="entry name" value="Peptide methionine sulphoxide reductase MsrA"/>
    <property type="match status" value="1"/>
</dbReference>
<dbReference type="eggNOG" id="COG0229">
    <property type="taxonomic scope" value="Bacteria"/>
</dbReference>
<feature type="region of interest" description="Disordered" evidence="9">
    <location>
        <begin position="320"/>
        <end position="355"/>
    </location>
</feature>
<evidence type="ECO:0000256" key="2">
    <source>
        <dbReference type="ARBA" id="ARBA00011017"/>
    </source>
</evidence>
<dbReference type="RefSeq" id="WP_007148104.1">
    <property type="nucleotide sequence ID" value="NZ_AKCI01000001.1"/>
</dbReference>
<dbReference type="InterPro" id="IPR002579">
    <property type="entry name" value="Met_Sox_Rdtase_MsrB_dom"/>
</dbReference>
<dbReference type="HOGENOM" id="CLU_031040_1_0_11"/>
<dbReference type="STRING" id="857290.HMPREF9156_01041"/>
<dbReference type="SUPFAM" id="SSF55068">
    <property type="entry name" value="Peptide methionine sulfoxide reductase"/>
    <property type="match status" value="1"/>
</dbReference>
<evidence type="ECO:0000313" key="11">
    <source>
        <dbReference type="EMBL" id="EJD64546.1"/>
    </source>
</evidence>
<protein>
    <recommendedName>
        <fullName evidence="8">Peptide methionine sulfoxide reductase MsrA</fullName>
        <shortName evidence="8">Protein-methionine-S-oxide reductase</shortName>
        <ecNumber evidence="8">1.8.4.11</ecNumber>
    </recommendedName>
    <alternativeName>
        <fullName evidence="8">Peptide-methionine (S)-S-oxide reductase</fullName>
        <shortName evidence="8">Peptide Met(O) reductase</shortName>
    </alternativeName>
</protein>
<dbReference type="EC" id="1.8.4.11" evidence="8"/>
<dbReference type="PROSITE" id="PS51790">
    <property type="entry name" value="MSRB"/>
    <property type="match status" value="1"/>
</dbReference>
<dbReference type="InterPro" id="IPR028427">
    <property type="entry name" value="Met_Sox_Rdtase_MsrB"/>
</dbReference>
<comment type="similarity">
    <text evidence="8">Belongs to the MsrA Met sulfoxide reductase family.</text>
</comment>
<dbReference type="EMBL" id="AGZS01000006">
    <property type="protein sequence ID" value="EJD64546.1"/>
    <property type="molecule type" value="Genomic_DNA"/>
</dbReference>
<accession>J0WZK9</accession>
<dbReference type="GO" id="GO:0030091">
    <property type="term" value="P:protein repair"/>
    <property type="evidence" value="ECO:0007669"/>
    <property type="project" value="InterPro"/>
</dbReference>
<dbReference type="GO" id="GO:0006979">
    <property type="term" value="P:response to oxidative stress"/>
    <property type="evidence" value="ECO:0007669"/>
    <property type="project" value="InterPro"/>
</dbReference>
<dbReference type="GO" id="GO:0005737">
    <property type="term" value="C:cytoplasm"/>
    <property type="evidence" value="ECO:0007669"/>
    <property type="project" value="TreeGrafter"/>
</dbReference>
<dbReference type="Pfam" id="PF01625">
    <property type="entry name" value="PMSR"/>
    <property type="match status" value="1"/>
</dbReference>
<dbReference type="PANTHER" id="PTHR10173:SF52">
    <property type="entry name" value="METHIONINE-R-SULFOXIDE REDUCTASE B1"/>
    <property type="match status" value="1"/>
</dbReference>
<evidence type="ECO:0000256" key="3">
    <source>
        <dbReference type="ARBA" id="ARBA00023002"/>
    </source>
</evidence>